<dbReference type="InterPro" id="IPR029787">
    <property type="entry name" value="Nucleotide_cyclase"/>
</dbReference>
<dbReference type="Gene3D" id="6.10.340.10">
    <property type="match status" value="1"/>
</dbReference>
<evidence type="ECO:0000313" key="7">
    <source>
        <dbReference type="Proteomes" id="UP000186143"/>
    </source>
</evidence>
<dbReference type="Proteomes" id="UP000186143">
    <property type="component" value="Unassembled WGS sequence"/>
</dbReference>
<keyword evidence="3" id="KW-1133">Transmembrane helix</keyword>
<comment type="caution">
    <text evidence="6">The sequence shown here is derived from an EMBL/GenBank/DDBJ whole genome shotgun (WGS) entry which is preliminary data.</text>
</comment>
<dbReference type="Pfam" id="PF00990">
    <property type="entry name" value="GGDEF"/>
    <property type="match status" value="1"/>
</dbReference>
<evidence type="ECO:0000256" key="1">
    <source>
        <dbReference type="ARBA" id="ARBA00012528"/>
    </source>
</evidence>
<dbReference type="SUPFAM" id="SSF55073">
    <property type="entry name" value="Nucleotide cyclase"/>
    <property type="match status" value="1"/>
</dbReference>
<dbReference type="InterPro" id="IPR043128">
    <property type="entry name" value="Rev_trsase/Diguanyl_cyclase"/>
</dbReference>
<comment type="catalytic activity">
    <reaction evidence="2">
        <text>2 GTP = 3',3'-c-di-GMP + 2 diphosphate</text>
        <dbReference type="Rhea" id="RHEA:24898"/>
        <dbReference type="ChEBI" id="CHEBI:33019"/>
        <dbReference type="ChEBI" id="CHEBI:37565"/>
        <dbReference type="ChEBI" id="CHEBI:58805"/>
        <dbReference type="EC" id="2.7.7.65"/>
    </reaction>
</comment>
<keyword evidence="3" id="KW-0812">Transmembrane</keyword>
<dbReference type="STRING" id="1672749.BJF92_17730"/>
<dbReference type="EMBL" id="MKIO01000041">
    <property type="protein sequence ID" value="OLP52894.1"/>
    <property type="molecule type" value="Genomic_DNA"/>
</dbReference>
<dbReference type="SMART" id="SM00267">
    <property type="entry name" value="GGDEF"/>
    <property type="match status" value="1"/>
</dbReference>
<dbReference type="InterPro" id="IPR050469">
    <property type="entry name" value="Diguanylate_Cyclase"/>
</dbReference>
<feature type="domain" description="GGDEF" evidence="5">
    <location>
        <begin position="295"/>
        <end position="423"/>
    </location>
</feature>
<dbReference type="CDD" id="cd06225">
    <property type="entry name" value="HAMP"/>
    <property type="match status" value="1"/>
</dbReference>
<sequence>MLATRLMRVIFGCYLGVATLLTCLQMGLEYQAANRKLQQDIAGLEKTFSPGLSDAMWRYSTEVISGILSGMREMPVVTGIEVRDEKDALVARIGRMSGEPSADSAATGLADFFDQPLTQSFPLVHVDGNGVAHPLGQWTVYSDRAVVFEQLKRTLIIVFINSTMKTVMLWLIFAWVIRRLVGRPLAKIDAFVREIDADNLGARPLVLDADGNSELQTLAATLNKMVERLRATFAENAVLLEGMRDMNSTLMTKVAERTRELEQLAQTDLLTGLANRRKLDDVLERQIETARAQGAPLSVILGDVDRFKAINDRHGHKIGDSVLVAFAAILGADLRAQDTVGRWGGEEFMLICPQTDLDDALAIAESLRLRIETTPLPKVGCRTCSFGAATLRPGETADELVARADAALYESKHLGRNRVAASR</sequence>
<dbReference type="Gene3D" id="3.30.70.270">
    <property type="match status" value="1"/>
</dbReference>
<dbReference type="GO" id="GO:0052621">
    <property type="term" value="F:diguanylate cyclase activity"/>
    <property type="evidence" value="ECO:0007669"/>
    <property type="project" value="UniProtKB-EC"/>
</dbReference>
<proteinExistence type="predicted"/>
<dbReference type="GO" id="GO:0007165">
    <property type="term" value="P:signal transduction"/>
    <property type="evidence" value="ECO:0007669"/>
    <property type="project" value="InterPro"/>
</dbReference>
<dbReference type="Pfam" id="PF00672">
    <property type="entry name" value="HAMP"/>
    <property type="match status" value="1"/>
</dbReference>
<reference evidence="6 7" key="1">
    <citation type="submission" date="2016-09" db="EMBL/GenBank/DDBJ databases">
        <title>Rhizobium sp. nov., a novel species isolated from the rice rhizosphere.</title>
        <authorList>
            <person name="Zhao J."/>
            <person name="Zhang X."/>
        </authorList>
    </citation>
    <scope>NUCLEOTIDE SEQUENCE [LARGE SCALE GENOMIC DNA]</scope>
    <source>
        <strain evidence="6 7">MH17</strain>
    </source>
</reference>
<feature type="transmembrane region" description="Helical" evidence="3">
    <location>
        <begin position="154"/>
        <end position="177"/>
    </location>
</feature>
<dbReference type="InterPro" id="IPR000160">
    <property type="entry name" value="GGDEF_dom"/>
</dbReference>
<organism evidence="6 7">
    <name type="scientific">Xaviernesmea rhizosphaerae</name>
    <dbReference type="NCBI Taxonomy" id="1672749"/>
    <lineage>
        <taxon>Bacteria</taxon>
        <taxon>Pseudomonadati</taxon>
        <taxon>Pseudomonadota</taxon>
        <taxon>Alphaproteobacteria</taxon>
        <taxon>Hyphomicrobiales</taxon>
        <taxon>Rhizobiaceae</taxon>
        <taxon>Rhizobium/Agrobacterium group</taxon>
        <taxon>Xaviernesmea</taxon>
    </lineage>
</organism>
<dbReference type="EC" id="2.7.7.65" evidence="1"/>
<dbReference type="FunFam" id="3.30.70.270:FF:000001">
    <property type="entry name" value="Diguanylate cyclase domain protein"/>
    <property type="match status" value="1"/>
</dbReference>
<evidence type="ECO:0000259" key="4">
    <source>
        <dbReference type="PROSITE" id="PS50885"/>
    </source>
</evidence>
<dbReference type="SMART" id="SM00304">
    <property type="entry name" value="HAMP"/>
    <property type="match status" value="1"/>
</dbReference>
<dbReference type="PROSITE" id="PS50887">
    <property type="entry name" value="GGDEF"/>
    <property type="match status" value="1"/>
</dbReference>
<dbReference type="InterPro" id="IPR003660">
    <property type="entry name" value="HAMP_dom"/>
</dbReference>
<dbReference type="AlphaFoldDB" id="A0A1Q9AD98"/>
<feature type="transmembrane region" description="Helical" evidence="3">
    <location>
        <begin position="6"/>
        <end position="28"/>
    </location>
</feature>
<gene>
    <name evidence="6" type="ORF">BJF92_17730</name>
</gene>
<dbReference type="PANTHER" id="PTHR45138:SF9">
    <property type="entry name" value="DIGUANYLATE CYCLASE DGCM-RELATED"/>
    <property type="match status" value="1"/>
</dbReference>
<dbReference type="CDD" id="cd01949">
    <property type="entry name" value="GGDEF"/>
    <property type="match status" value="1"/>
</dbReference>
<accession>A0A1Q9AD98</accession>
<dbReference type="NCBIfam" id="TIGR00254">
    <property type="entry name" value="GGDEF"/>
    <property type="match status" value="1"/>
</dbReference>
<name>A0A1Q9AD98_9HYPH</name>
<feature type="domain" description="HAMP" evidence="4">
    <location>
        <begin position="179"/>
        <end position="234"/>
    </location>
</feature>
<dbReference type="GO" id="GO:0016020">
    <property type="term" value="C:membrane"/>
    <property type="evidence" value="ECO:0007669"/>
    <property type="project" value="InterPro"/>
</dbReference>
<dbReference type="SUPFAM" id="SSF158472">
    <property type="entry name" value="HAMP domain-like"/>
    <property type="match status" value="1"/>
</dbReference>
<keyword evidence="3" id="KW-0472">Membrane</keyword>
<evidence type="ECO:0000256" key="3">
    <source>
        <dbReference type="SAM" id="Phobius"/>
    </source>
</evidence>
<protein>
    <recommendedName>
        <fullName evidence="1">diguanylate cyclase</fullName>
        <ecNumber evidence="1">2.7.7.65</ecNumber>
    </recommendedName>
</protein>
<dbReference type="PROSITE" id="PS50885">
    <property type="entry name" value="HAMP"/>
    <property type="match status" value="1"/>
</dbReference>
<evidence type="ECO:0000313" key="6">
    <source>
        <dbReference type="EMBL" id="OLP52894.1"/>
    </source>
</evidence>
<evidence type="ECO:0000259" key="5">
    <source>
        <dbReference type="PROSITE" id="PS50887"/>
    </source>
</evidence>
<dbReference type="PANTHER" id="PTHR45138">
    <property type="entry name" value="REGULATORY COMPONENTS OF SENSORY TRANSDUCTION SYSTEM"/>
    <property type="match status" value="1"/>
</dbReference>
<evidence type="ECO:0000256" key="2">
    <source>
        <dbReference type="ARBA" id="ARBA00034247"/>
    </source>
</evidence>